<keyword evidence="3" id="KW-1185">Reference proteome</keyword>
<reference evidence="2" key="1">
    <citation type="submission" date="2025-08" db="UniProtKB">
        <authorList>
            <consortium name="Ensembl"/>
        </authorList>
    </citation>
    <scope>IDENTIFICATION</scope>
</reference>
<reference evidence="2" key="2">
    <citation type="submission" date="2025-09" db="UniProtKB">
        <authorList>
            <consortium name="Ensembl"/>
        </authorList>
    </citation>
    <scope>IDENTIFICATION</scope>
</reference>
<keyword evidence="1" id="KW-0812">Transmembrane</keyword>
<keyword evidence="1" id="KW-1133">Transmembrane helix</keyword>
<dbReference type="Proteomes" id="UP000472275">
    <property type="component" value="Chromosome 24"/>
</dbReference>
<keyword evidence="1" id="KW-0472">Membrane</keyword>
<organism evidence="2 3">
    <name type="scientific">Aquila chrysaetos chrysaetos</name>
    <dbReference type="NCBI Taxonomy" id="223781"/>
    <lineage>
        <taxon>Eukaryota</taxon>
        <taxon>Metazoa</taxon>
        <taxon>Chordata</taxon>
        <taxon>Craniata</taxon>
        <taxon>Vertebrata</taxon>
        <taxon>Euteleostomi</taxon>
        <taxon>Archelosauria</taxon>
        <taxon>Archosauria</taxon>
        <taxon>Dinosauria</taxon>
        <taxon>Saurischia</taxon>
        <taxon>Theropoda</taxon>
        <taxon>Coelurosauria</taxon>
        <taxon>Aves</taxon>
        <taxon>Neognathae</taxon>
        <taxon>Neoaves</taxon>
        <taxon>Telluraves</taxon>
        <taxon>Accipitrimorphae</taxon>
        <taxon>Accipitriformes</taxon>
        <taxon>Accipitridae</taxon>
        <taxon>Accipitrinae</taxon>
        <taxon>Aquila</taxon>
    </lineage>
</organism>
<accession>A0A663EQW8</accession>
<protein>
    <submittedName>
        <fullName evidence="2">Uncharacterized protein</fullName>
    </submittedName>
</protein>
<name>A0A663EQW8_AQUCH</name>
<evidence type="ECO:0000256" key="1">
    <source>
        <dbReference type="SAM" id="Phobius"/>
    </source>
</evidence>
<evidence type="ECO:0000313" key="2">
    <source>
        <dbReference type="Ensembl" id="ENSACCP00020014702.1"/>
    </source>
</evidence>
<sequence length="86" mass="10014">MEKEKPFKLFVPPRLSGGQVSAVKPQTSTRTTGTCYWEVHLLIPLLALIYWSHQTKRAVQTFCRYALGYVNSITYFFLLRLLVKYV</sequence>
<evidence type="ECO:0000313" key="3">
    <source>
        <dbReference type="Proteomes" id="UP000472275"/>
    </source>
</evidence>
<feature type="transmembrane region" description="Helical" evidence="1">
    <location>
        <begin position="34"/>
        <end position="53"/>
    </location>
</feature>
<proteinExistence type="predicted"/>
<dbReference type="AlphaFoldDB" id="A0A663EQW8"/>
<dbReference type="Ensembl" id="ENSACCT00020015342.1">
    <property type="protein sequence ID" value="ENSACCP00020014702.1"/>
    <property type="gene ID" value="ENSACCG00020010130.1"/>
</dbReference>
<dbReference type="InParanoid" id="A0A663EQW8"/>
<feature type="transmembrane region" description="Helical" evidence="1">
    <location>
        <begin position="65"/>
        <end position="83"/>
    </location>
</feature>